<protein>
    <submittedName>
        <fullName evidence="2">Uncharacterized protein</fullName>
    </submittedName>
</protein>
<comment type="caution">
    <text evidence="2">The sequence shown here is derived from an EMBL/GenBank/DDBJ whole genome shotgun (WGS) entry which is preliminary data.</text>
</comment>
<dbReference type="AlphaFoldDB" id="A0A4C1WJE7"/>
<evidence type="ECO:0000256" key="1">
    <source>
        <dbReference type="SAM" id="Phobius"/>
    </source>
</evidence>
<sequence>MNYRTERDHSTDSRRLVILPSVQRWLLNYRLRIGRAVLGYVGYLGGQRKGPWTHSALVFESFSSDRMSTAIGRSAPPSLFADDRRTRETSAILTDYVNRYWYDVTVTYVLKPSNRIIRNALTYLIYCFSKVLAIGCFQLANGKSTMIVNILA</sequence>
<keyword evidence="1" id="KW-0472">Membrane</keyword>
<evidence type="ECO:0000313" key="3">
    <source>
        <dbReference type="Proteomes" id="UP000299102"/>
    </source>
</evidence>
<evidence type="ECO:0000313" key="2">
    <source>
        <dbReference type="EMBL" id="GBP50235.1"/>
    </source>
</evidence>
<feature type="transmembrane region" description="Helical" evidence="1">
    <location>
        <begin position="120"/>
        <end position="140"/>
    </location>
</feature>
<keyword evidence="1" id="KW-1133">Transmembrane helix</keyword>
<organism evidence="2 3">
    <name type="scientific">Eumeta variegata</name>
    <name type="common">Bagworm moth</name>
    <name type="synonym">Eumeta japonica</name>
    <dbReference type="NCBI Taxonomy" id="151549"/>
    <lineage>
        <taxon>Eukaryota</taxon>
        <taxon>Metazoa</taxon>
        <taxon>Ecdysozoa</taxon>
        <taxon>Arthropoda</taxon>
        <taxon>Hexapoda</taxon>
        <taxon>Insecta</taxon>
        <taxon>Pterygota</taxon>
        <taxon>Neoptera</taxon>
        <taxon>Endopterygota</taxon>
        <taxon>Lepidoptera</taxon>
        <taxon>Glossata</taxon>
        <taxon>Ditrysia</taxon>
        <taxon>Tineoidea</taxon>
        <taxon>Psychidae</taxon>
        <taxon>Oiketicinae</taxon>
        <taxon>Eumeta</taxon>
    </lineage>
</organism>
<accession>A0A4C1WJE7</accession>
<gene>
    <name evidence="2" type="ORF">EVAR_88070_1</name>
</gene>
<dbReference type="EMBL" id="BGZK01000561">
    <property type="protein sequence ID" value="GBP50235.1"/>
    <property type="molecule type" value="Genomic_DNA"/>
</dbReference>
<dbReference type="Proteomes" id="UP000299102">
    <property type="component" value="Unassembled WGS sequence"/>
</dbReference>
<keyword evidence="3" id="KW-1185">Reference proteome</keyword>
<reference evidence="2 3" key="1">
    <citation type="journal article" date="2019" name="Commun. Biol.">
        <title>The bagworm genome reveals a unique fibroin gene that provides high tensile strength.</title>
        <authorList>
            <person name="Kono N."/>
            <person name="Nakamura H."/>
            <person name="Ohtoshi R."/>
            <person name="Tomita M."/>
            <person name="Numata K."/>
            <person name="Arakawa K."/>
        </authorList>
    </citation>
    <scope>NUCLEOTIDE SEQUENCE [LARGE SCALE GENOMIC DNA]</scope>
</reference>
<name>A0A4C1WJE7_EUMVA</name>
<keyword evidence="1" id="KW-0812">Transmembrane</keyword>
<proteinExistence type="predicted"/>